<keyword evidence="9" id="KW-1185">Reference proteome</keyword>
<dbReference type="EMBL" id="BONR01000001">
    <property type="protein sequence ID" value="GIG53907.1"/>
    <property type="molecule type" value="Genomic_DNA"/>
</dbReference>
<name>A0A919UFN9_9MICO</name>
<dbReference type="Proteomes" id="UP000652354">
    <property type="component" value="Unassembled WGS sequence"/>
</dbReference>
<gene>
    <name evidence="8" type="ORF">Dac01nite_06590</name>
</gene>
<dbReference type="SUPFAM" id="SSF51430">
    <property type="entry name" value="NAD(P)-linked oxidoreductase"/>
    <property type="match status" value="1"/>
</dbReference>
<evidence type="ECO:0000259" key="7">
    <source>
        <dbReference type="Pfam" id="PF00248"/>
    </source>
</evidence>
<dbReference type="InterPro" id="IPR023210">
    <property type="entry name" value="NADP_OxRdtase_dom"/>
</dbReference>
<dbReference type="PRINTS" id="PR00069">
    <property type="entry name" value="ALDKETRDTASE"/>
</dbReference>
<accession>A0A919UFN9</accession>
<dbReference type="InterPro" id="IPR020471">
    <property type="entry name" value="AKR"/>
</dbReference>
<feature type="domain" description="NADP-dependent oxidoreductase" evidence="7">
    <location>
        <begin position="17"/>
        <end position="264"/>
    </location>
</feature>
<dbReference type="PROSITE" id="PS00798">
    <property type="entry name" value="ALDOKETO_REDUCTASE_1"/>
    <property type="match status" value="1"/>
</dbReference>
<dbReference type="Gene3D" id="3.20.20.100">
    <property type="entry name" value="NADP-dependent oxidoreductase domain"/>
    <property type="match status" value="1"/>
</dbReference>
<evidence type="ECO:0000256" key="4">
    <source>
        <dbReference type="PIRSR" id="PIRSR000097-1"/>
    </source>
</evidence>
<evidence type="ECO:0000256" key="2">
    <source>
        <dbReference type="ARBA" id="ARBA00022857"/>
    </source>
</evidence>
<dbReference type="RefSeq" id="WP_203653341.1">
    <property type="nucleotide sequence ID" value="NZ_BONR01000001.1"/>
</dbReference>
<dbReference type="Pfam" id="PF00248">
    <property type="entry name" value="Aldo_ket_red"/>
    <property type="match status" value="1"/>
</dbReference>
<sequence>MSIPTRTLNDGTSIPAIGFGTYPLKDDEGISAITSALDNGYRLLDSAVNYGNEIEVGKAARDWLRANGVDRSALTVQTKLPGRHHDYEAAINSGMESFDRLQLDRIDVMLIHWPNPITDKYRDAWRGLVELQKRGVVRTIGVSNFTEEHLRHIIEDTGVTPAINQIELHPYFTQEQMRAVHDDLGIVTQSWSPLGKRDAPYEEPAVVDIAQAHGVTPAQVVLRWHVQLGSIPLPKSATPSRQVENLDVFGFELSADEVAAIGALTKPDGRLFGGDPNTHEEM</sequence>
<protein>
    <submittedName>
        <fullName evidence="8">Oxidoreductase</fullName>
    </submittedName>
</protein>
<dbReference type="PROSITE" id="PS00063">
    <property type="entry name" value="ALDOKETO_REDUCTASE_3"/>
    <property type="match status" value="1"/>
</dbReference>
<dbReference type="PROSITE" id="PS00062">
    <property type="entry name" value="ALDOKETO_REDUCTASE_2"/>
    <property type="match status" value="1"/>
</dbReference>
<organism evidence="8 9">
    <name type="scientific">Demequina activiva</name>
    <dbReference type="NCBI Taxonomy" id="1582364"/>
    <lineage>
        <taxon>Bacteria</taxon>
        <taxon>Bacillati</taxon>
        <taxon>Actinomycetota</taxon>
        <taxon>Actinomycetes</taxon>
        <taxon>Micrococcales</taxon>
        <taxon>Demequinaceae</taxon>
        <taxon>Demequina</taxon>
    </lineage>
</organism>
<keyword evidence="2" id="KW-0521">NADP</keyword>
<feature type="site" description="Lowers pKa of active site Tyr" evidence="6">
    <location>
        <position position="79"/>
    </location>
</feature>
<evidence type="ECO:0000313" key="9">
    <source>
        <dbReference type="Proteomes" id="UP000652354"/>
    </source>
</evidence>
<dbReference type="PANTHER" id="PTHR43827">
    <property type="entry name" value="2,5-DIKETO-D-GLUCONIC ACID REDUCTASE"/>
    <property type="match status" value="1"/>
</dbReference>
<dbReference type="PANTHER" id="PTHR43827:SF3">
    <property type="entry name" value="NADP-DEPENDENT OXIDOREDUCTASE DOMAIN-CONTAINING PROTEIN"/>
    <property type="match status" value="1"/>
</dbReference>
<dbReference type="FunFam" id="3.20.20.100:FF:000002">
    <property type="entry name" value="2,5-diketo-D-gluconic acid reductase A"/>
    <property type="match status" value="1"/>
</dbReference>
<evidence type="ECO:0000256" key="3">
    <source>
        <dbReference type="ARBA" id="ARBA00023002"/>
    </source>
</evidence>
<evidence type="ECO:0000313" key="8">
    <source>
        <dbReference type="EMBL" id="GIG53907.1"/>
    </source>
</evidence>
<dbReference type="InterPro" id="IPR018170">
    <property type="entry name" value="Aldo/ket_reductase_CS"/>
</dbReference>
<dbReference type="PIRSF" id="PIRSF000097">
    <property type="entry name" value="AKR"/>
    <property type="match status" value="1"/>
</dbReference>
<keyword evidence="3" id="KW-0560">Oxidoreductase</keyword>
<dbReference type="AlphaFoldDB" id="A0A919UFN9"/>
<evidence type="ECO:0000256" key="6">
    <source>
        <dbReference type="PIRSR" id="PIRSR000097-3"/>
    </source>
</evidence>
<comment type="caution">
    <text evidence="8">The sequence shown here is derived from an EMBL/GenBank/DDBJ whole genome shotgun (WGS) entry which is preliminary data.</text>
</comment>
<feature type="active site" description="Proton donor" evidence="4">
    <location>
        <position position="50"/>
    </location>
</feature>
<dbReference type="GO" id="GO:0016616">
    <property type="term" value="F:oxidoreductase activity, acting on the CH-OH group of donors, NAD or NADP as acceptor"/>
    <property type="evidence" value="ECO:0007669"/>
    <property type="project" value="UniProtKB-ARBA"/>
</dbReference>
<dbReference type="CDD" id="cd19132">
    <property type="entry name" value="AKR_AKR5D1_E1"/>
    <property type="match status" value="1"/>
</dbReference>
<dbReference type="InterPro" id="IPR036812">
    <property type="entry name" value="NAD(P)_OxRdtase_dom_sf"/>
</dbReference>
<evidence type="ECO:0000256" key="1">
    <source>
        <dbReference type="ARBA" id="ARBA00007905"/>
    </source>
</evidence>
<proteinExistence type="inferred from homology"/>
<feature type="binding site" evidence="5">
    <location>
        <position position="112"/>
    </location>
    <ligand>
        <name>substrate</name>
    </ligand>
</feature>
<evidence type="ECO:0000256" key="5">
    <source>
        <dbReference type="PIRSR" id="PIRSR000097-2"/>
    </source>
</evidence>
<reference evidence="8" key="1">
    <citation type="submission" date="2021-01" db="EMBL/GenBank/DDBJ databases">
        <title>Whole genome shotgun sequence of Demequina activiva NBRC 110675.</title>
        <authorList>
            <person name="Komaki H."/>
            <person name="Tamura T."/>
        </authorList>
    </citation>
    <scope>NUCLEOTIDE SEQUENCE</scope>
    <source>
        <strain evidence="8">NBRC 110675</strain>
    </source>
</reference>
<comment type="similarity">
    <text evidence="1">Belongs to the aldo/keto reductase family.</text>
</comment>